<dbReference type="STRING" id="1341695.BBOMB_0259"/>
<dbReference type="eggNOG" id="COG2249">
    <property type="taxonomic scope" value="Bacteria"/>
</dbReference>
<organism evidence="3 4">
    <name type="scientific">Bifidobacterium bombi DSM 19703</name>
    <dbReference type="NCBI Taxonomy" id="1341695"/>
    <lineage>
        <taxon>Bacteria</taxon>
        <taxon>Bacillati</taxon>
        <taxon>Actinomycetota</taxon>
        <taxon>Actinomycetes</taxon>
        <taxon>Bifidobacteriales</taxon>
        <taxon>Bifidobacteriaceae</taxon>
        <taxon>Bifidobacterium</taxon>
    </lineage>
</organism>
<dbReference type="Proteomes" id="UP000028730">
    <property type="component" value="Unassembled WGS sequence"/>
</dbReference>
<dbReference type="GO" id="GO:0009055">
    <property type="term" value="F:electron transfer activity"/>
    <property type="evidence" value="ECO:0007669"/>
    <property type="project" value="TreeGrafter"/>
</dbReference>
<dbReference type="Pfam" id="PF02525">
    <property type="entry name" value="Flavodoxin_2"/>
    <property type="match status" value="1"/>
</dbReference>
<proteinExistence type="predicted"/>
<feature type="domain" description="Flavodoxin-like fold" evidence="2">
    <location>
        <begin position="17"/>
        <end position="114"/>
    </location>
</feature>
<evidence type="ECO:0000313" key="4">
    <source>
        <dbReference type="Proteomes" id="UP000028730"/>
    </source>
</evidence>
<dbReference type="Gene3D" id="3.40.50.360">
    <property type="match status" value="1"/>
</dbReference>
<reference evidence="3 4" key="1">
    <citation type="journal article" date="2014" name="Appl. Environ. Microbiol.">
        <title>Genomic encyclopedia of type strains of the genus Bifidobacterium.</title>
        <authorList>
            <person name="Milani C."/>
            <person name="Lugli G.A."/>
            <person name="Duranti S."/>
            <person name="Turroni F."/>
            <person name="Bottacini F."/>
            <person name="Mangifesta M."/>
            <person name="Sanchez B."/>
            <person name="Viappiani A."/>
            <person name="Mancabelli L."/>
            <person name="Taminiau B."/>
            <person name="Delcenserie V."/>
            <person name="Barrangou R."/>
            <person name="Margolles A."/>
            <person name="van Sinderen D."/>
            <person name="Ventura M."/>
        </authorList>
    </citation>
    <scope>NUCLEOTIDE SEQUENCE [LARGE SCALE GENOMIC DNA]</scope>
    <source>
        <strain evidence="3 4">DSM 19703</strain>
    </source>
</reference>
<accession>A0A080N400</accession>
<dbReference type="RefSeq" id="WP_052377326.1">
    <property type="nucleotide sequence ID" value="NZ_ATLK01000001.1"/>
</dbReference>
<dbReference type="InterPro" id="IPR046980">
    <property type="entry name" value="KefG/KefF"/>
</dbReference>
<comment type="caution">
    <text evidence="3">The sequence shown here is derived from an EMBL/GenBank/DDBJ whole genome shotgun (WGS) entry which is preliminary data.</text>
</comment>
<gene>
    <name evidence="3" type="ORF">BBOMB_0259</name>
</gene>
<dbReference type="SUPFAM" id="SSF52218">
    <property type="entry name" value="Flavoproteins"/>
    <property type="match status" value="1"/>
</dbReference>
<name>A0A080N400_9BIFI</name>
<keyword evidence="1" id="KW-0560">Oxidoreductase</keyword>
<evidence type="ECO:0000313" key="3">
    <source>
        <dbReference type="EMBL" id="KFF30935.1"/>
    </source>
</evidence>
<evidence type="ECO:0000259" key="2">
    <source>
        <dbReference type="Pfam" id="PF02525"/>
    </source>
</evidence>
<dbReference type="InterPro" id="IPR003680">
    <property type="entry name" value="Flavodoxin_fold"/>
</dbReference>
<dbReference type="GO" id="GO:0003955">
    <property type="term" value="F:NAD(P)H dehydrogenase (quinone) activity"/>
    <property type="evidence" value="ECO:0007669"/>
    <property type="project" value="TreeGrafter"/>
</dbReference>
<dbReference type="PANTHER" id="PTHR47307:SF1">
    <property type="entry name" value="GLUTATHIONE-REGULATED POTASSIUM-EFFLUX SYSTEM ANCILLARY PROTEIN KEFG"/>
    <property type="match status" value="1"/>
</dbReference>
<protein>
    <submittedName>
        <fullName evidence="3">NAD(P)H dehydrogenase (Quinone)</fullName>
    </submittedName>
</protein>
<keyword evidence="4" id="KW-1185">Reference proteome</keyword>
<sequence>MLRCGTCISQSYLRFIIDVEAESRILGAADRVVIQFPVYWYSFLALLKQWEDDIMHIGQWSGKEMLVAASFGANNYGRGQSVKYTANELLSPFQATGRLTGMKYLKPFTVTGLRALPMTTLMARLGNIAGTS</sequence>
<dbReference type="EMBL" id="ATLK01000001">
    <property type="protein sequence ID" value="KFF30935.1"/>
    <property type="molecule type" value="Genomic_DNA"/>
</dbReference>
<dbReference type="InterPro" id="IPR029039">
    <property type="entry name" value="Flavoprotein-like_sf"/>
</dbReference>
<dbReference type="GO" id="GO:0010181">
    <property type="term" value="F:FMN binding"/>
    <property type="evidence" value="ECO:0007669"/>
    <property type="project" value="TreeGrafter"/>
</dbReference>
<evidence type="ECO:0000256" key="1">
    <source>
        <dbReference type="ARBA" id="ARBA00023002"/>
    </source>
</evidence>
<dbReference type="AlphaFoldDB" id="A0A080N400"/>
<dbReference type="PANTHER" id="PTHR47307">
    <property type="entry name" value="GLUTATHIONE-REGULATED POTASSIUM-EFFLUX SYSTEM ANCILLARY PROTEIN KEFG"/>
    <property type="match status" value="1"/>
</dbReference>